<feature type="region of interest" description="Disordered" evidence="1">
    <location>
        <begin position="1"/>
        <end position="33"/>
    </location>
</feature>
<gene>
    <name evidence="2" type="ORF">K443DRAFT_135363</name>
</gene>
<name>A0A0C9WUC5_9AGAR</name>
<dbReference type="Proteomes" id="UP000054477">
    <property type="component" value="Unassembled WGS sequence"/>
</dbReference>
<sequence length="168" mass="19192">MPESSTAEPSACSGRSSSKSMPLPGSRGAPNFDKAKPIELLRYIEQMEDIFKEYGVDDDQDKKRYLGKYTDQMTEYEWRAFETYDSSSSYEEFKAALIDDYPEAKMAGKGTLSNLRKICKEHQCIHVDDFAELKSLTRSFKAEQQLLLNPPALVEHSQNIQMSKDSQR</sequence>
<feature type="compositionally biased region" description="Polar residues" evidence="1">
    <location>
        <begin position="1"/>
        <end position="20"/>
    </location>
</feature>
<dbReference type="AlphaFoldDB" id="A0A0C9WUC5"/>
<dbReference type="OrthoDB" id="2962718at2759"/>
<protein>
    <submittedName>
        <fullName evidence="2">Unplaced genomic scaffold K443scaffold_408, whole genome shotgun sequence</fullName>
    </submittedName>
</protein>
<evidence type="ECO:0000256" key="1">
    <source>
        <dbReference type="SAM" id="MobiDB-lite"/>
    </source>
</evidence>
<accession>A0A0C9WUC5</accession>
<reference evidence="2 3" key="1">
    <citation type="submission" date="2014-04" db="EMBL/GenBank/DDBJ databases">
        <authorList>
            <consortium name="DOE Joint Genome Institute"/>
            <person name="Kuo A."/>
            <person name="Kohler A."/>
            <person name="Nagy L.G."/>
            <person name="Floudas D."/>
            <person name="Copeland A."/>
            <person name="Barry K.W."/>
            <person name="Cichocki N."/>
            <person name="Veneault-Fourrey C."/>
            <person name="LaButti K."/>
            <person name="Lindquist E.A."/>
            <person name="Lipzen A."/>
            <person name="Lundell T."/>
            <person name="Morin E."/>
            <person name="Murat C."/>
            <person name="Sun H."/>
            <person name="Tunlid A."/>
            <person name="Henrissat B."/>
            <person name="Grigoriev I.V."/>
            <person name="Hibbett D.S."/>
            <person name="Martin F."/>
            <person name="Nordberg H.P."/>
            <person name="Cantor M.N."/>
            <person name="Hua S.X."/>
        </authorList>
    </citation>
    <scope>NUCLEOTIDE SEQUENCE [LARGE SCALE GENOMIC DNA]</scope>
    <source>
        <strain evidence="2 3">LaAM-08-1</strain>
    </source>
</reference>
<reference evidence="3" key="2">
    <citation type="submission" date="2015-01" db="EMBL/GenBank/DDBJ databases">
        <title>Evolutionary Origins and Diversification of the Mycorrhizal Mutualists.</title>
        <authorList>
            <consortium name="DOE Joint Genome Institute"/>
            <consortium name="Mycorrhizal Genomics Consortium"/>
            <person name="Kohler A."/>
            <person name="Kuo A."/>
            <person name="Nagy L.G."/>
            <person name="Floudas D."/>
            <person name="Copeland A."/>
            <person name="Barry K.W."/>
            <person name="Cichocki N."/>
            <person name="Veneault-Fourrey C."/>
            <person name="LaButti K."/>
            <person name="Lindquist E.A."/>
            <person name="Lipzen A."/>
            <person name="Lundell T."/>
            <person name="Morin E."/>
            <person name="Murat C."/>
            <person name="Riley R."/>
            <person name="Ohm R."/>
            <person name="Sun H."/>
            <person name="Tunlid A."/>
            <person name="Henrissat B."/>
            <person name="Grigoriev I.V."/>
            <person name="Hibbett D.S."/>
            <person name="Martin F."/>
        </authorList>
    </citation>
    <scope>NUCLEOTIDE SEQUENCE [LARGE SCALE GENOMIC DNA]</scope>
    <source>
        <strain evidence="3">LaAM-08-1</strain>
    </source>
</reference>
<dbReference type="HOGENOM" id="CLU_003921_3_3_1"/>
<evidence type="ECO:0000313" key="2">
    <source>
        <dbReference type="EMBL" id="KIJ92053.1"/>
    </source>
</evidence>
<organism evidence="2 3">
    <name type="scientific">Laccaria amethystina LaAM-08-1</name>
    <dbReference type="NCBI Taxonomy" id="1095629"/>
    <lineage>
        <taxon>Eukaryota</taxon>
        <taxon>Fungi</taxon>
        <taxon>Dikarya</taxon>
        <taxon>Basidiomycota</taxon>
        <taxon>Agaricomycotina</taxon>
        <taxon>Agaricomycetes</taxon>
        <taxon>Agaricomycetidae</taxon>
        <taxon>Agaricales</taxon>
        <taxon>Agaricineae</taxon>
        <taxon>Hydnangiaceae</taxon>
        <taxon>Laccaria</taxon>
    </lineage>
</organism>
<evidence type="ECO:0000313" key="3">
    <source>
        <dbReference type="Proteomes" id="UP000054477"/>
    </source>
</evidence>
<proteinExistence type="predicted"/>
<dbReference type="STRING" id="1095629.A0A0C9WUC5"/>
<keyword evidence="3" id="KW-1185">Reference proteome</keyword>
<dbReference type="EMBL" id="KN838943">
    <property type="protein sequence ID" value="KIJ92053.1"/>
    <property type="molecule type" value="Genomic_DNA"/>
</dbReference>